<evidence type="ECO:0000313" key="2">
    <source>
        <dbReference type="Proteomes" id="UP000264071"/>
    </source>
</evidence>
<protein>
    <submittedName>
        <fullName evidence="1">Uncharacterized protein</fullName>
    </submittedName>
</protein>
<evidence type="ECO:0000313" key="1">
    <source>
        <dbReference type="EMBL" id="HCT57243.1"/>
    </source>
</evidence>
<sequence>MIGPRIFATTGQFVLTNVGENAAAALVMQSRLKSGTGVTWGLRKRLTGTGDGTTYNGVTVVDASAAPRSAFTNMATMAAVSESTPVTATALPQLHSIICDGCDVILDVLSVTGNGVLEIEMAPITGGT</sequence>
<dbReference type="EMBL" id="DPIY01000007">
    <property type="protein sequence ID" value="HCT57243.1"/>
    <property type="molecule type" value="Genomic_DNA"/>
</dbReference>
<proteinExistence type="predicted"/>
<reference evidence="1 2" key="1">
    <citation type="journal article" date="2018" name="Nat. Biotechnol.">
        <title>A standardized bacterial taxonomy based on genome phylogeny substantially revises the tree of life.</title>
        <authorList>
            <person name="Parks D.H."/>
            <person name="Chuvochina M."/>
            <person name="Waite D.W."/>
            <person name="Rinke C."/>
            <person name="Skarshewski A."/>
            <person name="Chaumeil P.A."/>
            <person name="Hugenholtz P."/>
        </authorList>
    </citation>
    <scope>NUCLEOTIDE SEQUENCE [LARGE SCALE GENOMIC DNA]</scope>
    <source>
        <strain evidence="1">UBA8844</strain>
    </source>
</reference>
<organism evidence="1 2">
    <name type="scientific">Gemmatimonas aurantiaca</name>
    <dbReference type="NCBI Taxonomy" id="173480"/>
    <lineage>
        <taxon>Bacteria</taxon>
        <taxon>Pseudomonadati</taxon>
        <taxon>Gemmatimonadota</taxon>
        <taxon>Gemmatimonadia</taxon>
        <taxon>Gemmatimonadales</taxon>
        <taxon>Gemmatimonadaceae</taxon>
        <taxon>Gemmatimonas</taxon>
    </lineage>
</organism>
<comment type="caution">
    <text evidence="1">The sequence shown here is derived from an EMBL/GenBank/DDBJ whole genome shotgun (WGS) entry which is preliminary data.</text>
</comment>
<gene>
    <name evidence="1" type="ORF">DGD08_08525</name>
</gene>
<dbReference type="AlphaFoldDB" id="A0A3D4V7Y1"/>
<name>A0A3D4V7Y1_9BACT</name>
<accession>A0A3D4V7Y1</accession>
<dbReference type="Proteomes" id="UP000264071">
    <property type="component" value="Unassembled WGS sequence"/>
</dbReference>